<dbReference type="AlphaFoldDB" id="A0A318PGR9"/>
<comment type="caution">
    <text evidence="1">The sequence shown here is derived from an EMBL/GenBank/DDBJ whole genome shotgun (WGS) entry which is preliminary data.</text>
</comment>
<keyword evidence="2" id="KW-1185">Reference proteome</keyword>
<protein>
    <submittedName>
        <fullName evidence="1">Uncharacterized protein</fullName>
    </submittedName>
</protein>
<dbReference type="Proteomes" id="UP000248257">
    <property type="component" value="Unassembled WGS sequence"/>
</dbReference>
<sequence length="62" mass="6900">MRNISWDRGKTYAPTPTENPQQMIMTAARTTDTLFRNNAIKATKMTNAPPAMATTQANQITD</sequence>
<accession>A0A318PGR9</accession>
<gene>
    <name evidence="1" type="ORF">CFR75_12205</name>
</gene>
<evidence type="ECO:0000313" key="2">
    <source>
        <dbReference type="Proteomes" id="UP000248257"/>
    </source>
</evidence>
<dbReference type="EMBL" id="NKUC01000029">
    <property type="protein sequence ID" value="PYD56184.1"/>
    <property type="molecule type" value="Genomic_DNA"/>
</dbReference>
<reference evidence="1 2" key="1">
    <citation type="submission" date="2017-07" db="EMBL/GenBank/DDBJ databases">
        <title>A draft genome sequence of Komagataeibacter xylinus LMG 1515.</title>
        <authorList>
            <person name="Skraban J."/>
            <person name="Cleenwerck I."/>
            <person name="Vandamme P."/>
            <person name="Trcek J."/>
        </authorList>
    </citation>
    <scope>NUCLEOTIDE SEQUENCE [LARGE SCALE GENOMIC DNA]</scope>
    <source>
        <strain evidence="1 2">LMG 1515</strain>
    </source>
</reference>
<dbReference type="STRING" id="1220579.GCA_001571345_02081"/>
<evidence type="ECO:0000313" key="1">
    <source>
        <dbReference type="EMBL" id="PYD56184.1"/>
    </source>
</evidence>
<name>A0A318PGR9_KOMXY</name>
<organism evidence="1 2">
    <name type="scientific">Komagataeibacter xylinus</name>
    <name type="common">Gluconacetobacter xylinus</name>
    <dbReference type="NCBI Taxonomy" id="28448"/>
    <lineage>
        <taxon>Bacteria</taxon>
        <taxon>Pseudomonadati</taxon>
        <taxon>Pseudomonadota</taxon>
        <taxon>Alphaproteobacteria</taxon>
        <taxon>Acetobacterales</taxon>
        <taxon>Acetobacteraceae</taxon>
        <taxon>Komagataeibacter</taxon>
    </lineage>
</organism>
<proteinExistence type="predicted"/>